<evidence type="ECO:0000256" key="9">
    <source>
        <dbReference type="ARBA" id="ARBA00022759"/>
    </source>
</evidence>
<dbReference type="GO" id="GO:0046872">
    <property type="term" value="F:metal ion binding"/>
    <property type="evidence" value="ECO:0007669"/>
    <property type="project" value="UniProtKB-KW"/>
</dbReference>
<dbReference type="InterPro" id="IPR054722">
    <property type="entry name" value="PolX-like_BBD"/>
</dbReference>
<dbReference type="InterPro" id="IPR036397">
    <property type="entry name" value="RNaseH_sf"/>
</dbReference>
<evidence type="ECO:0000256" key="7">
    <source>
        <dbReference type="ARBA" id="ARBA00022723"/>
    </source>
</evidence>
<evidence type="ECO:0000256" key="1">
    <source>
        <dbReference type="ARBA" id="ARBA00002180"/>
    </source>
</evidence>
<keyword evidence="12" id="KW-0460">Magnesium</keyword>
<dbReference type="GO" id="GO:0005524">
    <property type="term" value="F:ATP binding"/>
    <property type="evidence" value="ECO:0007669"/>
    <property type="project" value="UniProtKB-KW"/>
</dbReference>
<dbReference type="Pfam" id="PF00665">
    <property type="entry name" value="rve"/>
    <property type="match status" value="1"/>
</dbReference>
<dbReference type="GO" id="GO:0006310">
    <property type="term" value="P:DNA recombination"/>
    <property type="evidence" value="ECO:0007669"/>
    <property type="project" value="UniProtKB-KW"/>
</dbReference>
<keyword evidence="4" id="KW-0645">Protease</keyword>
<organism evidence="23 24">
    <name type="scientific">Austropuccinia psidii MF-1</name>
    <dbReference type="NCBI Taxonomy" id="1389203"/>
    <lineage>
        <taxon>Eukaryota</taxon>
        <taxon>Fungi</taxon>
        <taxon>Dikarya</taxon>
        <taxon>Basidiomycota</taxon>
        <taxon>Pucciniomycotina</taxon>
        <taxon>Pucciniomycetes</taxon>
        <taxon>Pucciniales</taxon>
        <taxon>Sphaerophragmiaceae</taxon>
        <taxon>Austropuccinia</taxon>
    </lineage>
</organism>
<dbReference type="InterPro" id="IPR012337">
    <property type="entry name" value="RNaseH-like_sf"/>
</dbReference>
<keyword evidence="15" id="KW-0695">RNA-directed DNA polymerase</keyword>
<evidence type="ECO:0000256" key="13">
    <source>
        <dbReference type="ARBA" id="ARBA00022884"/>
    </source>
</evidence>
<gene>
    <name evidence="23" type="ORF">O181_032266</name>
</gene>
<comment type="caution">
    <text evidence="23">The sequence shown here is derived from an EMBL/GenBank/DDBJ whole genome shotgun (WGS) entry which is preliminary data.</text>
</comment>
<sequence length="577" mass="64088">MAQALYTNADQRSSSGQLVVDCGAAHHMFHSESAFTSLSKETTLTITTRDSSSNLIAEGMGTVNILSNSQILKLPNSLFVPKLNCNLFSLLKIFDKELIINQDDNSFTLTAEGKEILQGKTENNLMKVDYHLPTSNNTISKESPWHEKLGHAGKLMIKSMGLPPSDDSCRICNLNKIHRLPFKDHFEPAELPLDSVHVDLVGPISPPSISGFWYFLTIVDQATSYKIIWLLKNKSDAFSNFTIIKKMMETQQDRSLKRLMSDQGGEFLNSHFKQLANECGFVHSFSPAYTPEHNGFAKRANQTILEKAKCMLNSSKLPNTYWAEVHGDASPLNVAWDSIEGQEVVDESHLPLECSLELENQEPVDEVRISSVQGTTPASELELVDEVLPADEIAPLSPIGDQVRLPIHTKVIVPHHPTLICSDINQQNILPYSRRAGALLSAADETPQTFKAAISCNAKEVWVDAINRELLSIEKLKVWDLINLDPSYKLVGLTWVFKTKKNHLNQVIEHKAQLCAQGLTQTAGVDLDKTYSPTGRLNSLWTLIAFAASNDLSFHQIDVGSAFINSPLSKMVYLSLP</sequence>
<keyword evidence="13" id="KW-0694">RNA-binding</keyword>
<dbReference type="Gene3D" id="3.30.420.10">
    <property type="entry name" value="Ribonuclease H-like superfamily/Ribonuclease H"/>
    <property type="match status" value="1"/>
</dbReference>
<evidence type="ECO:0000256" key="14">
    <source>
        <dbReference type="ARBA" id="ARBA00022908"/>
    </source>
</evidence>
<keyword evidence="8" id="KW-0547">Nucleotide-binding</keyword>
<keyword evidence="14" id="KW-0229">DNA integration</keyword>
<evidence type="ECO:0000256" key="10">
    <source>
        <dbReference type="ARBA" id="ARBA00022801"/>
    </source>
</evidence>
<evidence type="ECO:0000256" key="5">
    <source>
        <dbReference type="ARBA" id="ARBA00022695"/>
    </source>
</evidence>
<dbReference type="AlphaFoldDB" id="A0A9Q3H5Z7"/>
<evidence type="ECO:0000313" key="24">
    <source>
        <dbReference type="Proteomes" id="UP000765509"/>
    </source>
</evidence>
<comment type="catalytic activity">
    <reaction evidence="21">
        <text>DNA(n) + a 2'-deoxyribonucleoside 5'-triphosphate = DNA(n+1) + diphosphate</text>
        <dbReference type="Rhea" id="RHEA:22508"/>
        <dbReference type="Rhea" id="RHEA-COMP:17339"/>
        <dbReference type="Rhea" id="RHEA-COMP:17340"/>
        <dbReference type="ChEBI" id="CHEBI:33019"/>
        <dbReference type="ChEBI" id="CHEBI:61560"/>
        <dbReference type="ChEBI" id="CHEBI:173112"/>
        <dbReference type="EC" id="2.7.7.7"/>
    </reaction>
</comment>
<dbReference type="InterPro" id="IPR039537">
    <property type="entry name" value="Retrotran_Ty1/copia-like"/>
</dbReference>
<keyword evidence="19" id="KW-0511">Multifunctional enzyme</keyword>
<accession>A0A9Q3H5Z7</accession>
<dbReference type="Pfam" id="PF22936">
    <property type="entry name" value="Pol_BBD"/>
    <property type="match status" value="1"/>
</dbReference>
<dbReference type="Pfam" id="PF07727">
    <property type="entry name" value="RVT_2"/>
    <property type="match status" value="1"/>
</dbReference>
<dbReference type="PANTHER" id="PTHR42648:SF11">
    <property type="entry name" value="TRANSPOSON TY4-P GAG-POL POLYPROTEIN"/>
    <property type="match status" value="1"/>
</dbReference>
<keyword evidence="9" id="KW-0255">Endonuclease</keyword>
<keyword evidence="3" id="KW-1188">Viral release from host cell</keyword>
<evidence type="ECO:0000256" key="17">
    <source>
        <dbReference type="ARBA" id="ARBA00023113"/>
    </source>
</evidence>
<evidence type="ECO:0000256" key="21">
    <source>
        <dbReference type="ARBA" id="ARBA00049244"/>
    </source>
</evidence>
<evidence type="ECO:0000256" key="2">
    <source>
        <dbReference type="ARBA" id="ARBA00022578"/>
    </source>
</evidence>
<keyword evidence="16" id="KW-0808">Transferase</keyword>
<dbReference type="InterPro" id="IPR013103">
    <property type="entry name" value="RVT_2"/>
</dbReference>
<evidence type="ECO:0000256" key="15">
    <source>
        <dbReference type="ARBA" id="ARBA00022918"/>
    </source>
</evidence>
<evidence type="ECO:0000256" key="12">
    <source>
        <dbReference type="ARBA" id="ARBA00022842"/>
    </source>
</evidence>
<dbReference type="OrthoDB" id="7691805at2759"/>
<dbReference type="GO" id="GO:0003723">
    <property type="term" value="F:RNA binding"/>
    <property type="evidence" value="ECO:0007669"/>
    <property type="project" value="UniProtKB-KW"/>
</dbReference>
<keyword evidence="16" id="KW-0239">DNA-directed DNA polymerase</keyword>
<evidence type="ECO:0000256" key="6">
    <source>
        <dbReference type="ARBA" id="ARBA00022722"/>
    </source>
</evidence>
<evidence type="ECO:0000256" key="4">
    <source>
        <dbReference type="ARBA" id="ARBA00022670"/>
    </source>
</evidence>
<dbReference type="GO" id="GO:0015074">
    <property type="term" value="P:DNA integration"/>
    <property type="evidence" value="ECO:0007669"/>
    <property type="project" value="UniProtKB-KW"/>
</dbReference>
<name>A0A9Q3H5Z7_9BASI</name>
<dbReference type="GO" id="GO:0004519">
    <property type="term" value="F:endonuclease activity"/>
    <property type="evidence" value="ECO:0007669"/>
    <property type="project" value="UniProtKB-KW"/>
</dbReference>
<keyword evidence="11" id="KW-0067">ATP-binding</keyword>
<evidence type="ECO:0000256" key="19">
    <source>
        <dbReference type="ARBA" id="ARBA00023268"/>
    </source>
</evidence>
<evidence type="ECO:0000313" key="23">
    <source>
        <dbReference type="EMBL" id="MBW0492551.1"/>
    </source>
</evidence>
<dbReference type="PROSITE" id="PS50994">
    <property type="entry name" value="INTEGRASE"/>
    <property type="match status" value="1"/>
</dbReference>
<keyword evidence="2" id="KW-0815">Transposition</keyword>
<keyword evidence="17" id="KW-0917">Virion maturation</keyword>
<keyword evidence="24" id="KW-1185">Reference proteome</keyword>
<dbReference type="GO" id="GO:0005634">
    <property type="term" value="C:nucleus"/>
    <property type="evidence" value="ECO:0007669"/>
    <property type="project" value="UniProtKB-ARBA"/>
</dbReference>
<dbReference type="GO" id="GO:0006508">
    <property type="term" value="P:proteolysis"/>
    <property type="evidence" value="ECO:0007669"/>
    <property type="project" value="UniProtKB-KW"/>
</dbReference>
<evidence type="ECO:0000256" key="18">
    <source>
        <dbReference type="ARBA" id="ARBA00023172"/>
    </source>
</evidence>
<comment type="catalytic activity">
    <reaction evidence="20">
        <text>DNA(n) + a 2'-deoxyribonucleoside 5'-triphosphate = DNA(n+1) + diphosphate</text>
        <dbReference type="Rhea" id="RHEA:22508"/>
        <dbReference type="Rhea" id="RHEA-COMP:17339"/>
        <dbReference type="Rhea" id="RHEA-COMP:17340"/>
        <dbReference type="ChEBI" id="CHEBI:33019"/>
        <dbReference type="ChEBI" id="CHEBI:61560"/>
        <dbReference type="ChEBI" id="CHEBI:173112"/>
        <dbReference type="EC" id="2.7.7.49"/>
    </reaction>
</comment>
<evidence type="ECO:0000256" key="16">
    <source>
        <dbReference type="ARBA" id="ARBA00022932"/>
    </source>
</evidence>
<evidence type="ECO:0000256" key="8">
    <source>
        <dbReference type="ARBA" id="ARBA00022741"/>
    </source>
</evidence>
<dbReference type="GO" id="GO:0032196">
    <property type="term" value="P:transposition"/>
    <property type="evidence" value="ECO:0007669"/>
    <property type="project" value="UniProtKB-KW"/>
</dbReference>
<dbReference type="InterPro" id="IPR001584">
    <property type="entry name" value="Integrase_cat-core"/>
</dbReference>
<keyword evidence="18" id="KW-0233">DNA recombination</keyword>
<evidence type="ECO:0000256" key="11">
    <source>
        <dbReference type="ARBA" id="ARBA00022840"/>
    </source>
</evidence>
<comment type="function">
    <text evidence="1">The aspartyl protease (PR) mediates the proteolytic cleavages of the Gag and Gag-Pol polyproteins after assembly of the VLP.</text>
</comment>
<proteinExistence type="predicted"/>
<keyword evidence="10" id="KW-0378">Hydrolase</keyword>
<dbReference type="GO" id="GO:0003887">
    <property type="term" value="F:DNA-directed DNA polymerase activity"/>
    <property type="evidence" value="ECO:0007669"/>
    <property type="project" value="UniProtKB-KW"/>
</dbReference>
<keyword evidence="5" id="KW-0548">Nucleotidyltransferase</keyword>
<evidence type="ECO:0000256" key="3">
    <source>
        <dbReference type="ARBA" id="ARBA00022612"/>
    </source>
</evidence>
<reference evidence="23" key="1">
    <citation type="submission" date="2021-03" db="EMBL/GenBank/DDBJ databases">
        <title>Draft genome sequence of rust myrtle Austropuccinia psidii MF-1, a brazilian biotype.</title>
        <authorList>
            <person name="Quecine M.C."/>
            <person name="Pachon D.M.R."/>
            <person name="Bonatelli M.L."/>
            <person name="Correr F.H."/>
            <person name="Franceschini L.M."/>
            <person name="Leite T.F."/>
            <person name="Margarido G.R.A."/>
            <person name="Almeida C.A."/>
            <person name="Ferrarezi J.A."/>
            <person name="Labate C.A."/>
        </authorList>
    </citation>
    <scope>NUCLEOTIDE SEQUENCE</scope>
    <source>
        <strain evidence="23">MF-1</strain>
    </source>
</reference>
<dbReference type="SUPFAM" id="SSF53098">
    <property type="entry name" value="Ribonuclease H-like"/>
    <property type="match status" value="1"/>
</dbReference>
<evidence type="ECO:0000256" key="20">
    <source>
        <dbReference type="ARBA" id="ARBA00048173"/>
    </source>
</evidence>
<evidence type="ECO:0000259" key="22">
    <source>
        <dbReference type="PROSITE" id="PS50994"/>
    </source>
</evidence>
<dbReference type="GO" id="GO:0008233">
    <property type="term" value="F:peptidase activity"/>
    <property type="evidence" value="ECO:0007669"/>
    <property type="project" value="UniProtKB-KW"/>
</dbReference>
<dbReference type="GO" id="GO:0003964">
    <property type="term" value="F:RNA-directed DNA polymerase activity"/>
    <property type="evidence" value="ECO:0007669"/>
    <property type="project" value="UniProtKB-KW"/>
</dbReference>
<keyword evidence="7" id="KW-0479">Metal-binding</keyword>
<keyword evidence="6" id="KW-0540">Nuclease</keyword>
<dbReference type="EMBL" id="AVOT02011641">
    <property type="protein sequence ID" value="MBW0492551.1"/>
    <property type="molecule type" value="Genomic_DNA"/>
</dbReference>
<dbReference type="PANTHER" id="PTHR42648">
    <property type="entry name" value="TRANSPOSASE, PUTATIVE-RELATED"/>
    <property type="match status" value="1"/>
</dbReference>
<feature type="domain" description="Integrase catalytic" evidence="22">
    <location>
        <begin position="188"/>
        <end position="385"/>
    </location>
</feature>
<protein>
    <recommendedName>
        <fullName evidence="22">Integrase catalytic domain-containing protein</fullName>
    </recommendedName>
</protein>
<dbReference type="Proteomes" id="UP000765509">
    <property type="component" value="Unassembled WGS sequence"/>
</dbReference>